<reference evidence="1" key="1">
    <citation type="journal article" date="2019" name="MBio">
        <title>Virus Genomes from Deep Sea Sediments Expand the Ocean Megavirome and Support Independent Origins of Viral Gigantism.</title>
        <authorList>
            <person name="Backstrom D."/>
            <person name="Yutin N."/>
            <person name="Jorgensen S.L."/>
            <person name="Dharamshi J."/>
            <person name="Homa F."/>
            <person name="Zaremba-Niedwiedzka K."/>
            <person name="Spang A."/>
            <person name="Wolf Y.I."/>
            <person name="Koonin E.V."/>
            <person name="Ettema T.J."/>
        </authorList>
    </citation>
    <scope>NUCLEOTIDE SEQUENCE</scope>
</reference>
<name>A0A481Z2D6_9VIRU</name>
<proteinExistence type="predicted"/>
<accession>A0A481Z2D6</accession>
<dbReference type="EMBL" id="MK500442">
    <property type="protein sequence ID" value="QBK89843.1"/>
    <property type="molecule type" value="Genomic_DNA"/>
</dbReference>
<organism evidence="1">
    <name type="scientific">Pithovirus LCPAC101</name>
    <dbReference type="NCBI Taxonomy" id="2506586"/>
    <lineage>
        <taxon>Viruses</taxon>
        <taxon>Pithoviruses</taxon>
    </lineage>
</organism>
<sequence>MLSSTKGLSDTIDYAFENDYRMIIVDLATLYFDQVKLFSTNINRLNVNGDELIKIDDTVLFDSPEKYKDKYIWNILEKLSIVFYYHKPLRILGLVLSDYLILNLHSIVNKNMIIQNIKHYISPLEQLFVIKSLSSTNNMNIKDINIMYFGLNNASKGWSPPMMENPKSEKHKYYNPLNPSIIKTKNGYMANIRYVNYNQENATRWHIHDQDGKVRTKNVIFTFNKDMDILSSHELIDDSWISKSALPSCHVLGMEDVILFEHTDNNIYFITNVIAAPPYRPTQRLGKLPELSDDGNYHIKDMITLKGPRGFESIEKNWTYCDIQHISNNSNIVNSDNIINFIYYNDPMAIVSCNLENRLGNTIEVGEILCGENKNINLFRNINAPHTHLTHHTRHTHHTAPEDDTQNKYDFTRFRGSGSPVYIEEYGYVSVVHEVIFASEGRIYTHRFVLYDDSYRIKSVSYPWVFEHIGIEFCRSICLDHSSKFMILCVGIEDTEAKIYKISIDNIIKNII</sequence>
<gene>
    <name evidence="1" type="ORF">LCPAC101_01260</name>
</gene>
<evidence type="ECO:0000313" key="1">
    <source>
        <dbReference type="EMBL" id="QBK89843.1"/>
    </source>
</evidence>
<protein>
    <submittedName>
        <fullName evidence="1">Uncharacterized protein</fullName>
    </submittedName>
</protein>